<accession>A0A922L692</accession>
<dbReference type="AlphaFoldDB" id="A0A922L692"/>
<dbReference type="PANTHER" id="PTHR19282:SF431">
    <property type="entry name" value="TETRASPANIN 26A, ISOFORM B-RELATED"/>
    <property type="match status" value="1"/>
</dbReference>
<dbReference type="Proteomes" id="UP000790347">
    <property type="component" value="Unassembled WGS sequence"/>
</dbReference>
<name>A0A922L692_DERFA</name>
<evidence type="ECO:0000256" key="6">
    <source>
        <dbReference type="ARBA" id="ARBA00022490"/>
    </source>
</evidence>
<evidence type="ECO:0000256" key="8">
    <source>
        <dbReference type="ARBA" id="ARBA00022949"/>
    </source>
</evidence>
<keyword evidence="16" id="KW-1185">Reference proteome</keyword>
<feature type="transmembrane region" description="Helical" evidence="14">
    <location>
        <begin position="159"/>
        <end position="178"/>
    </location>
</feature>
<evidence type="ECO:0000256" key="10">
    <source>
        <dbReference type="ARBA" id="ARBA00023136"/>
    </source>
</evidence>
<evidence type="ECO:0000256" key="4">
    <source>
        <dbReference type="ARBA" id="ARBA00006840"/>
    </source>
</evidence>
<evidence type="ECO:0000256" key="14">
    <source>
        <dbReference type="SAM" id="Phobius"/>
    </source>
</evidence>
<dbReference type="Pfam" id="PF00335">
    <property type="entry name" value="Tetraspanin"/>
    <property type="match status" value="1"/>
</dbReference>
<dbReference type="PANTHER" id="PTHR19282">
    <property type="entry name" value="TETRASPANIN"/>
    <property type="match status" value="1"/>
</dbReference>
<evidence type="ECO:0000256" key="12">
    <source>
        <dbReference type="ARBA" id="ARBA00023180"/>
    </source>
</evidence>
<gene>
    <name evidence="15" type="primary">TSPAN33_1</name>
    <name evidence="15" type="ORF">DERF_004484</name>
</gene>
<evidence type="ECO:0000256" key="5">
    <source>
        <dbReference type="ARBA" id="ARBA00022475"/>
    </source>
</evidence>
<evidence type="ECO:0000256" key="9">
    <source>
        <dbReference type="ARBA" id="ARBA00022989"/>
    </source>
</evidence>
<dbReference type="GO" id="GO:0019899">
    <property type="term" value="F:enzyme binding"/>
    <property type="evidence" value="ECO:0007669"/>
    <property type="project" value="UniProtKB-ARBA"/>
</dbReference>
<evidence type="ECO:0000256" key="13">
    <source>
        <dbReference type="ARBA" id="ARBA00040369"/>
    </source>
</evidence>
<dbReference type="Gene3D" id="1.10.1450.10">
    <property type="entry name" value="Tetraspanin"/>
    <property type="match status" value="1"/>
</dbReference>
<evidence type="ECO:0000256" key="3">
    <source>
        <dbReference type="ARBA" id="ARBA00004651"/>
    </source>
</evidence>
<keyword evidence="12" id="KW-0325">Glycoprotein</keyword>
<dbReference type="GO" id="GO:0046930">
    <property type="term" value="C:pore complex"/>
    <property type="evidence" value="ECO:0007669"/>
    <property type="project" value="UniProtKB-ARBA"/>
</dbReference>
<organism evidence="15 16">
    <name type="scientific">Dermatophagoides farinae</name>
    <name type="common">American house dust mite</name>
    <dbReference type="NCBI Taxonomy" id="6954"/>
    <lineage>
        <taxon>Eukaryota</taxon>
        <taxon>Metazoa</taxon>
        <taxon>Ecdysozoa</taxon>
        <taxon>Arthropoda</taxon>
        <taxon>Chelicerata</taxon>
        <taxon>Arachnida</taxon>
        <taxon>Acari</taxon>
        <taxon>Acariformes</taxon>
        <taxon>Sarcoptiformes</taxon>
        <taxon>Astigmata</taxon>
        <taxon>Psoroptidia</taxon>
        <taxon>Analgoidea</taxon>
        <taxon>Pyroglyphidae</taxon>
        <taxon>Dermatophagoidinae</taxon>
        <taxon>Dermatophagoides</taxon>
    </lineage>
</organism>
<evidence type="ECO:0000313" key="15">
    <source>
        <dbReference type="EMBL" id="KAH9520793.1"/>
    </source>
</evidence>
<dbReference type="GO" id="GO:0005912">
    <property type="term" value="C:adherens junction"/>
    <property type="evidence" value="ECO:0007669"/>
    <property type="project" value="UniProtKB-SubCell"/>
</dbReference>
<evidence type="ECO:0000313" key="16">
    <source>
        <dbReference type="Proteomes" id="UP000790347"/>
    </source>
</evidence>
<dbReference type="GO" id="GO:0065003">
    <property type="term" value="P:protein-containing complex assembly"/>
    <property type="evidence" value="ECO:0007669"/>
    <property type="project" value="UniProtKB-ARBA"/>
</dbReference>
<dbReference type="PROSITE" id="PS00421">
    <property type="entry name" value="TM4_1"/>
    <property type="match status" value="1"/>
</dbReference>
<dbReference type="InterPro" id="IPR018503">
    <property type="entry name" value="Tetraspanin_CS"/>
</dbReference>
<keyword evidence="5" id="KW-1003">Cell membrane</keyword>
<dbReference type="GO" id="GO:0005737">
    <property type="term" value="C:cytoplasm"/>
    <property type="evidence" value="ECO:0007669"/>
    <property type="project" value="UniProtKB-SubCell"/>
</dbReference>
<keyword evidence="10 14" id="KW-0472">Membrane</keyword>
<keyword evidence="9 14" id="KW-1133">Transmembrane helix</keyword>
<comment type="caution">
    <text evidence="15">The sequence shown here is derived from an EMBL/GenBank/DDBJ whole genome shotgun (WGS) entry which is preliminary data.</text>
</comment>
<evidence type="ECO:0000256" key="7">
    <source>
        <dbReference type="ARBA" id="ARBA00022692"/>
    </source>
</evidence>
<dbReference type="SUPFAM" id="SSF48652">
    <property type="entry name" value="Tetraspanin"/>
    <property type="match status" value="1"/>
</dbReference>
<keyword evidence="6" id="KW-0963">Cytoplasm</keyword>
<dbReference type="EMBL" id="ASGP02000002">
    <property type="protein sequence ID" value="KAH9520793.1"/>
    <property type="molecule type" value="Genomic_DNA"/>
</dbReference>
<dbReference type="OrthoDB" id="2014092at2759"/>
<evidence type="ECO:0000256" key="11">
    <source>
        <dbReference type="ARBA" id="ARBA00023157"/>
    </source>
</evidence>
<evidence type="ECO:0000256" key="2">
    <source>
        <dbReference type="ARBA" id="ARBA00004536"/>
    </source>
</evidence>
<feature type="transmembrane region" description="Helical" evidence="14">
    <location>
        <begin position="124"/>
        <end position="147"/>
    </location>
</feature>
<dbReference type="GO" id="GO:0051604">
    <property type="term" value="P:protein maturation"/>
    <property type="evidence" value="ECO:0007669"/>
    <property type="project" value="UniProtKB-ARBA"/>
</dbReference>
<sequence length="334" mass="38630">MMMNRHQNNQINYHYARGQPNHRRNRNCGHNSSNHYNRNQAAAAAAIQHSQTSHHHHHCRHCPPLLDEDFTFISPYVKYSLFFFNLIFWLIGTTLISLGVWSFFEEYEYNLFKLRNIFDFILHISVALVFSGSVIFSMSLMGCLGALRENLCLIKLYSLMLLILFVGEVTISSLAFVFPQTVLHFLKDHLSKDMITKYREDSNLQNLIDIIQLQFKCCGISDHGYKDWSMNIYFNCTFINPSSERCAVPFSCCRNLKTEINSMCGYNMQNLSSVVEINKYVYTRGCVEAISELVDRNMNLVAIVCLGSALAQLFAMFLARSLQGQIFAQRARWM</sequence>
<feature type="transmembrane region" description="Helical" evidence="14">
    <location>
        <begin position="82"/>
        <end position="104"/>
    </location>
</feature>
<dbReference type="FunFam" id="1.10.1450.10:FF:000007">
    <property type="entry name" value="Tetraspanin"/>
    <property type="match status" value="1"/>
</dbReference>
<reference evidence="15" key="1">
    <citation type="submission" date="2013-05" db="EMBL/GenBank/DDBJ databases">
        <authorList>
            <person name="Yim A.K.Y."/>
            <person name="Chan T.F."/>
            <person name="Ji K.M."/>
            <person name="Liu X.Y."/>
            <person name="Zhou J.W."/>
            <person name="Li R.Q."/>
            <person name="Yang K.Y."/>
            <person name="Li J."/>
            <person name="Li M."/>
            <person name="Law P.T.W."/>
            <person name="Wu Y.L."/>
            <person name="Cai Z.L."/>
            <person name="Qin H."/>
            <person name="Bao Y."/>
            <person name="Leung R.K.K."/>
            <person name="Ng P.K.S."/>
            <person name="Zou J."/>
            <person name="Zhong X.J."/>
            <person name="Ran P.X."/>
            <person name="Zhong N.S."/>
            <person name="Liu Z.G."/>
            <person name="Tsui S.K.W."/>
        </authorList>
    </citation>
    <scope>NUCLEOTIDE SEQUENCE</scope>
    <source>
        <strain evidence="15">Derf</strain>
        <tissue evidence="15">Whole organism</tissue>
    </source>
</reference>
<proteinExistence type="inferred from homology"/>
<comment type="similarity">
    <text evidence="4">Belongs to the tetraspanin (TM4SF) family.</text>
</comment>
<dbReference type="GO" id="GO:0005886">
    <property type="term" value="C:plasma membrane"/>
    <property type="evidence" value="ECO:0007669"/>
    <property type="project" value="UniProtKB-SubCell"/>
</dbReference>
<evidence type="ECO:0000256" key="1">
    <source>
        <dbReference type="ARBA" id="ARBA00004496"/>
    </source>
</evidence>
<keyword evidence="11" id="KW-1015">Disulfide bond</keyword>
<keyword evidence="7 14" id="KW-0812">Transmembrane</keyword>
<comment type="subcellular location">
    <subcellularLocation>
        <location evidence="2">Cell junction</location>
        <location evidence="2">Adherens junction</location>
    </subcellularLocation>
    <subcellularLocation>
        <location evidence="3">Cell membrane</location>
        <topology evidence="3">Multi-pass membrane protein</topology>
    </subcellularLocation>
    <subcellularLocation>
        <location evidence="1">Cytoplasm</location>
    </subcellularLocation>
</comment>
<protein>
    <recommendedName>
        <fullName evidence="13">Tetraspanin-33</fullName>
    </recommendedName>
</protein>
<reference evidence="15" key="2">
    <citation type="journal article" date="2022" name="Res Sq">
        <title>Comparative Genomics Reveals Insights into the Divergent Evolution of Astigmatic Mites and Household Pest Adaptations.</title>
        <authorList>
            <person name="Xiong Q."/>
            <person name="Wan A.T.-Y."/>
            <person name="Liu X.-Y."/>
            <person name="Fung C.S.-H."/>
            <person name="Xiao X."/>
            <person name="Malainual N."/>
            <person name="Hou J."/>
            <person name="Wang L."/>
            <person name="Wang M."/>
            <person name="Yang K."/>
            <person name="Cui Y."/>
            <person name="Leung E."/>
            <person name="Nong W."/>
            <person name="Shin S.-K."/>
            <person name="Au S."/>
            <person name="Jeong K.Y."/>
            <person name="Chew F.T."/>
            <person name="Hui J."/>
            <person name="Leung T.F."/>
            <person name="Tungtrongchitr A."/>
            <person name="Zhong N."/>
            <person name="Liu Z."/>
            <person name="Tsui S."/>
        </authorList>
    </citation>
    <scope>NUCLEOTIDE SEQUENCE</scope>
    <source>
        <strain evidence="15">Derf</strain>
        <tissue evidence="15">Whole organism</tissue>
    </source>
</reference>
<feature type="transmembrane region" description="Helical" evidence="14">
    <location>
        <begin position="300"/>
        <end position="322"/>
    </location>
</feature>
<dbReference type="GO" id="GO:0072659">
    <property type="term" value="P:protein localization to plasma membrane"/>
    <property type="evidence" value="ECO:0007669"/>
    <property type="project" value="UniProtKB-ARBA"/>
</dbReference>
<keyword evidence="8" id="KW-0965">Cell junction</keyword>
<dbReference type="PRINTS" id="PR00259">
    <property type="entry name" value="TMFOUR"/>
</dbReference>
<dbReference type="InterPro" id="IPR018499">
    <property type="entry name" value="Tetraspanin/Peripherin"/>
</dbReference>
<dbReference type="InterPro" id="IPR008952">
    <property type="entry name" value="Tetraspanin_EC2_sf"/>
</dbReference>